<accession>A0A2P2L8C0</accession>
<dbReference type="AlphaFoldDB" id="A0A2P2L8C0"/>
<name>A0A2P2L8C0_RHIMU</name>
<organism evidence="2">
    <name type="scientific">Rhizophora mucronata</name>
    <name type="common">Asiatic mangrove</name>
    <dbReference type="NCBI Taxonomy" id="61149"/>
    <lineage>
        <taxon>Eukaryota</taxon>
        <taxon>Viridiplantae</taxon>
        <taxon>Streptophyta</taxon>
        <taxon>Embryophyta</taxon>
        <taxon>Tracheophyta</taxon>
        <taxon>Spermatophyta</taxon>
        <taxon>Magnoliopsida</taxon>
        <taxon>eudicotyledons</taxon>
        <taxon>Gunneridae</taxon>
        <taxon>Pentapetalae</taxon>
        <taxon>rosids</taxon>
        <taxon>fabids</taxon>
        <taxon>Malpighiales</taxon>
        <taxon>Rhizophoraceae</taxon>
        <taxon>Rhizophora</taxon>
    </lineage>
</organism>
<evidence type="ECO:0000313" key="2">
    <source>
        <dbReference type="EMBL" id="MBX14195.1"/>
    </source>
</evidence>
<proteinExistence type="predicted"/>
<dbReference type="EMBL" id="GGEC01033711">
    <property type="protein sequence ID" value="MBX14195.1"/>
    <property type="molecule type" value="Transcribed_RNA"/>
</dbReference>
<evidence type="ECO:0000256" key="1">
    <source>
        <dbReference type="SAM" id="MobiDB-lite"/>
    </source>
</evidence>
<feature type="compositionally biased region" description="Basic and acidic residues" evidence="1">
    <location>
        <begin position="16"/>
        <end position="31"/>
    </location>
</feature>
<protein>
    <submittedName>
        <fullName evidence="2">Uncharacterized protein</fullName>
    </submittedName>
</protein>
<sequence>MNYQSTGRKKMTCPDGSRENLKKNHFLDADV</sequence>
<feature type="region of interest" description="Disordered" evidence="1">
    <location>
        <begin position="1"/>
        <end position="31"/>
    </location>
</feature>
<reference evidence="2" key="1">
    <citation type="submission" date="2018-02" db="EMBL/GenBank/DDBJ databases">
        <title>Rhizophora mucronata_Transcriptome.</title>
        <authorList>
            <person name="Meera S.P."/>
            <person name="Sreeshan A."/>
            <person name="Augustine A."/>
        </authorList>
    </citation>
    <scope>NUCLEOTIDE SEQUENCE</scope>
    <source>
        <tissue evidence="2">Leaf</tissue>
    </source>
</reference>